<protein>
    <submittedName>
        <fullName evidence="1">Uncharacterized protein</fullName>
    </submittedName>
</protein>
<reference evidence="2" key="1">
    <citation type="submission" date="2015-07" db="EMBL/GenBank/DDBJ databases">
        <title>Draft genome sequence of the purine-degrading Gottschalkia purinilyticum DSM 1384 (formerly Clostridium purinilyticum).</title>
        <authorList>
            <person name="Poehlein A."/>
            <person name="Schiel-Bengelsdorf B."/>
            <person name="Bengelsdorf F.R."/>
            <person name="Daniel R."/>
            <person name="Duerre P."/>
        </authorList>
    </citation>
    <scope>NUCLEOTIDE SEQUENCE [LARGE SCALE GENOMIC DNA]</scope>
    <source>
        <strain evidence="2">DSM 1384</strain>
    </source>
</reference>
<proteinExistence type="predicted"/>
<dbReference type="AlphaFoldDB" id="A0A0L0WFF5"/>
<dbReference type="Proteomes" id="UP000037267">
    <property type="component" value="Unassembled WGS sequence"/>
</dbReference>
<comment type="caution">
    <text evidence="1">The sequence shown here is derived from an EMBL/GenBank/DDBJ whole genome shotgun (WGS) entry which is preliminary data.</text>
</comment>
<dbReference type="STRING" id="1503.CLPU_1c03640"/>
<dbReference type="EMBL" id="LGSS01000001">
    <property type="protein sequence ID" value="KNF10199.1"/>
    <property type="molecule type" value="Genomic_DNA"/>
</dbReference>
<name>A0A0L0WFF5_GOTPU</name>
<sequence length="72" mass="8386">MINNILIKMKGEKMLKEILKLKVGEIDENDLKQIFDMATADIKFNRLGFSKKTSLDDLIELLSRCYEAYEKS</sequence>
<keyword evidence="2" id="KW-1185">Reference proteome</keyword>
<gene>
    <name evidence="1" type="ORF">CLPU_1c03640</name>
</gene>
<organism evidence="1 2">
    <name type="scientific">Gottschalkia purinilytica</name>
    <name type="common">Clostridium purinilyticum</name>
    <dbReference type="NCBI Taxonomy" id="1503"/>
    <lineage>
        <taxon>Bacteria</taxon>
        <taxon>Bacillati</taxon>
        <taxon>Bacillota</taxon>
        <taxon>Tissierellia</taxon>
        <taxon>Tissierellales</taxon>
        <taxon>Gottschalkiaceae</taxon>
        <taxon>Gottschalkia</taxon>
    </lineage>
</organism>
<evidence type="ECO:0000313" key="2">
    <source>
        <dbReference type="Proteomes" id="UP000037267"/>
    </source>
</evidence>
<evidence type="ECO:0000313" key="1">
    <source>
        <dbReference type="EMBL" id="KNF10199.1"/>
    </source>
</evidence>
<accession>A0A0L0WFF5</accession>